<evidence type="ECO:0000313" key="3">
    <source>
        <dbReference type="Proteomes" id="UP001066276"/>
    </source>
</evidence>
<dbReference type="Proteomes" id="UP001066276">
    <property type="component" value="Chromosome 9"/>
</dbReference>
<proteinExistence type="predicted"/>
<comment type="caution">
    <text evidence="2">The sequence shown here is derived from an EMBL/GenBank/DDBJ whole genome shotgun (WGS) entry which is preliminary data.</text>
</comment>
<organism evidence="2 3">
    <name type="scientific">Pleurodeles waltl</name>
    <name type="common">Iberian ribbed newt</name>
    <dbReference type="NCBI Taxonomy" id="8319"/>
    <lineage>
        <taxon>Eukaryota</taxon>
        <taxon>Metazoa</taxon>
        <taxon>Chordata</taxon>
        <taxon>Craniata</taxon>
        <taxon>Vertebrata</taxon>
        <taxon>Euteleostomi</taxon>
        <taxon>Amphibia</taxon>
        <taxon>Batrachia</taxon>
        <taxon>Caudata</taxon>
        <taxon>Salamandroidea</taxon>
        <taxon>Salamandridae</taxon>
        <taxon>Pleurodelinae</taxon>
        <taxon>Pleurodeles</taxon>
    </lineage>
</organism>
<sequence length="133" mass="15147">MIWPQQQENKNGRINFFILQAGDNLQIWEWKKEIRWQVAWESCPPAPSKERIAQHNPMRETYKETSSPISWTHFLTLVALAERSRPAYRLLSKALVTLSKNQQSSAQVTGSSPGTACNTDGSESGRKKKLDTC</sequence>
<dbReference type="EMBL" id="JANPWB010000013">
    <property type="protein sequence ID" value="KAJ1107864.1"/>
    <property type="molecule type" value="Genomic_DNA"/>
</dbReference>
<evidence type="ECO:0000313" key="2">
    <source>
        <dbReference type="EMBL" id="KAJ1107864.1"/>
    </source>
</evidence>
<keyword evidence="3" id="KW-1185">Reference proteome</keyword>
<feature type="compositionally biased region" description="Polar residues" evidence="1">
    <location>
        <begin position="100"/>
        <end position="122"/>
    </location>
</feature>
<name>A0AAV7MXH7_PLEWA</name>
<dbReference type="AlphaFoldDB" id="A0AAV7MXH7"/>
<feature type="region of interest" description="Disordered" evidence="1">
    <location>
        <begin position="100"/>
        <end position="133"/>
    </location>
</feature>
<protein>
    <submittedName>
        <fullName evidence="2">Uncharacterized protein</fullName>
    </submittedName>
</protein>
<evidence type="ECO:0000256" key="1">
    <source>
        <dbReference type="SAM" id="MobiDB-lite"/>
    </source>
</evidence>
<gene>
    <name evidence="2" type="ORF">NDU88_005251</name>
</gene>
<reference evidence="2" key="1">
    <citation type="journal article" date="2022" name="bioRxiv">
        <title>Sequencing and chromosome-scale assembly of the giantPleurodeles waltlgenome.</title>
        <authorList>
            <person name="Brown T."/>
            <person name="Elewa A."/>
            <person name="Iarovenko S."/>
            <person name="Subramanian E."/>
            <person name="Araus A.J."/>
            <person name="Petzold A."/>
            <person name="Susuki M."/>
            <person name="Suzuki K.-i.T."/>
            <person name="Hayashi T."/>
            <person name="Toyoda A."/>
            <person name="Oliveira C."/>
            <person name="Osipova E."/>
            <person name="Leigh N.D."/>
            <person name="Simon A."/>
            <person name="Yun M.H."/>
        </authorList>
    </citation>
    <scope>NUCLEOTIDE SEQUENCE</scope>
    <source>
        <strain evidence="2">20211129_DDA</strain>
        <tissue evidence="2">Liver</tissue>
    </source>
</reference>
<accession>A0AAV7MXH7</accession>